<evidence type="ECO:0000313" key="3">
    <source>
        <dbReference type="Proteomes" id="UP000270036"/>
    </source>
</evidence>
<dbReference type="Proteomes" id="UP000270036">
    <property type="component" value="Chromosome"/>
</dbReference>
<dbReference type="AlphaFoldDB" id="A0A448NMG5"/>
<accession>A0A448NMG5</accession>
<proteinExistence type="predicted"/>
<feature type="transmembrane region" description="Helical" evidence="1">
    <location>
        <begin position="20"/>
        <end position="37"/>
    </location>
</feature>
<dbReference type="KEGG" id="cant:NCTC13489_00161"/>
<organism evidence="2 3">
    <name type="scientific">Kaistella antarctica</name>
    <dbReference type="NCBI Taxonomy" id="266748"/>
    <lineage>
        <taxon>Bacteria</taxon>
        <taxon>Pseudomonadati</taxon>
        <taxon>Bacteroidota</taxon>
        <taxon>Flavobacteriia</taxon>
        <taxon>Flavobacteriales</taxon>
        <taxon>Weeksellaceae</taxon>
        <taxon>Chryseobacterium group</taxon>
        <taxon>Kaistella</taxon>
    </lineage>
</organism>
<name>A0A448NMG5_9FLAO</name>
<keyword evidence="1" id="KW-1133">Transmembrane helix</keyword>
<keyword evidence="1" id="KW-0472">Membrane</keyword>
<reference evidence="2 3" key="1">
    <citation type="submission" date="2018-12" db="EMBL/GenBank/DDBJ databases">
        <authorList>
            <consortium name="Pathogen Informatics"/>
        </authorList>
    </citation>
    <scope>NUCLEOTIDE SEQUENCE [LARGE SCALE GENOMIC DNA]</scope>
    <source>
        <strain evidence="2 3">NCTC13489</strain>
    </source>
</reference>
<sequence>MQLWILIEIQSILTNYKLGINPISLTVFFGSIIVQLFRKTIIYKFIMAISYKIEIYNKNQSKDPHKIKTRPKIESLFKEQN</sequence>
<dbReference type="EMBL" id="LR134441">
    <property type="protein sequence ID" value="VEH95424.1"/>
    <property type="molecule type" value="Genomic_DNA"/>
</dbReference>
<evidence type="ECO:0000256" key="1">
    <source>
        <dbReference type="SAM" id="Phobius"/>
    </source>
</evidence>
<evidence type="ECO:0000313" key="2">
    <source>
        <dbReference type="EMBL" id="VEH95424.1"/>
    </source>
</evidence>
<keyword evidence="1" id="KW-0812">Transmembrane</keyword>
<protein>
    <submittedName>
        <fullName evidence="2">Uncharacterized protein</fullName>
    </submittedName>
</protein>
<gene>
    <name evidence="2" type="ORF">NCTC13489_00161</name>
</gene>